<dbReference type="InterPro" id="IPR036388">
    <property type="entry name" value="WH-like_DNA-bd_sf"/>
</dbReference>
<protein>
    <submittedName>
        <fullName evidence="1">Rrf2 family transcriptional regulator</fullName>
    </submittedName>
</protein>
<dbReference type="Pfam" id="PF02082">
    <property type="entry name" value="Rrf2"/>
    <property type="match status" value="1"/>
</dbReference>
<dbReference type="InterPro" id="IPR000944">
    <property type="entry name" value="Tscrpt_reg_Rrf2"/>
</dbReference>
<dbReference type="GO" id="GO:0003700">
    <property type="term" value="F:DNA-binding transcription factor activity"/>
    <property type="evidence" value="ECO:0007669"/>
    <property type="project" value="TreeGrafter"/>
</dbReference>
<evidence type="ECO:0000313" key="2">
    <source>
        <dbReference type="Proteomes" id="UP001142374"/>
    </source>
</evidence>
<comment type="caution">
    <text evidence="1">The sequence shown here is derived from an EMBL/GenBank/DDBJ whole genome shotgun (WGS) entry which is preliminary data.</text>
</comment>
<dbReference type="FunFam" id="1.10.10.10:FF:000138">
    <property type="entry name" value="Rrf2 family transcriptional regulator"/>
    <property type="match status" value="1"/>
</dbReference>
<reference evidence="1" key="1">
    <citation type="submission" date="2022-06" db="EMBL/GenBank/DDBJ databases">
        <title>WGS of actinobacteria.</title>
        <authorList>
            <person name="Thawai C."/>
        </authorList>
    </citation>
    <scope>NUCLEOTIDE SEQUENCE</scope>
    <source>
        <strain evidence="1">AA8</strain>
    </source>
</reference>
<dbReference type="SUPFAM" id="SSF46785">
    <property type="entry name" value="Winged helix' DNA-binding domain"/>
    <property type="match status" value="1"/>
</dbReference>
<proteinExistence type="predicted"/>
<organism evidence="1 2">
    <name type="scientific">Streptomyces telluris</name>
    <dbReference type="NCBI Taxonomy" id="2720021"/>
    <lineage>
        <taxon>Bacteria</taxon>
        <taxon>Bacillati</taxon>
        <taxon>Actinomycetota</taxon>
        <taxon>Actinomycetes</taxon>
        <taxon>Kitasatosporales</taxon>
        <taxon>Streptomycetaceae</taxon>
        <taxon>Streptomyces</taxon>
    </lineage>
</organism>
<name>A0A9X2RJA8_9ACTN</name>
<dbReference type="PANTHER" id="PTHR33221:SF15">
    <property type="entry name" value="HTH-TYPE TRANSCRIPTIONAL REGULATOR YWGB-RELATED"/>
    <property type="match status" value="1"/>
</dbReference>
<dbReference type="InterPro" id="IPR036390">
    <property type="entry name" value="WH_DNA-bd_sf"/>
</dbReference>
<dbReference type="EMBL" id="JANIID010000001">
    <property type="protein sequence ID" value="MCQ8768447.1"/>
    <property type="molecule type" value="Genomic_DNA"/>
</dbReference>
<dbReference type="PROSITE" id="PS51197">
    <property type="entry name" value="HTH_RRF2_2"/>
    <property type="match status" value="1"/>
</dbReference>
<accession>A0A9X2RJA8</accession>
<dbReference type="AlphaFoldDB" id="A0A9X2RJA8"/>
<dbReference type="PANTHER" id="PTHR33221">
    <property type="entry name" value="WINGED HELIX-TURN-HELIX TRANSCRIPTIONAL REGULATOR, RRF2 FAMILY"/>
    <property type="match status" value="1"/>
</dbReference>
<keyword evidence="2" id="KW-1185">Reference proteome</keyword>
<dbReference type="GO" id="GO:0005829">
    <property type="term" value="C:cytosol"/>
    <property type="evidence" value="ECO:0007669"/>
    <property type="project" value="TreeGrafter"/>
</dbReference>
<dbReference type="Proteomes" id="UP001142374">
    <property type="component" value="Unassembled WGS sequence"/>
</dbReference>
<evidence type="ECO:0000313" key="1">
    <source>
        <dbReference type="EMBL" id="MCQ8768447.1"/>
    </source>
</evidence>
<gene>
    <name evidence="1" type="ORF">NQU55_01440</name>
</gene>
<dbReference type="RefSeq" id="WP_168096579.1">
    <property type="nucleotide sequence ID" value="NZ_JAATER010000714.1"/>
</dbReference>
<sequence length="145" mass="15168">MAANSRLTVAVHVLTWMALVKARGRDVVTSDQIAGSVNTNPVVIRRSLGELRKAGLVEALHGAGAGWRLLREADAITLLDVYRAVETEPLFALHRAEPNQKCPIGAGIRPALEEVYGGAEAAVHGALGSTSIADVLRGTLAGRAG</sequence>
<dbReference type="Gene3D" id="1.10.10.10">
    <property type="entry name" value="Winged helix-like DNA-binding domain superfamily/Winged helix DNA-binding domain"/>
    <property type="match status" value="1"/>
</dbReference>